<evidence type="ECO:0000256" key="1">
    <source>
        <dbReference type="SAM" id="MobiDB-lite"/>
    </source>
</evidence>
<proteinExistence type="predicted"/>
<name>A0A2P5EMH6_TREOI</name>
<feature type="region of interest" description="Disordered" evidence="1">
    <location>
        <begin position="22"/>
        <end position="51"/>
    </location>
</feature>
<sequence>MNIQRDQELVRLDPKIERTFQARRSEQQQGLAGVERMAEETMADDKDRAIR</sequence>
<dbReference type="AlphaFoldDB" id="A0A2P5EMH6"/>
<dbReference type="InParanoid" id="A0A2P5EMH6"/>
<evidence type="ECO:0000313" key="3">
    <source>
        <dbReference type="Proteomes" id="UP000237000"/>
    </source>
</evidence>
<evidence type="ECO:0000313" key="2">
    <source>
        <dbReference type="EMBL" id="PON86736.1"/>
    </source>
</evidence>
<reference evidence="3" key="1">
    <citation type="submission" date="2016-06" db="EMBL/GenBank/DDBJ databases">
        <title>Parallel loss of symbiosis genes in relatives of nitrogen-fixing non-legume Parasponia.</title>
        <authorList>
            <person name="Van Velzen R."/>
            <person name="Holmer R."/>
            <person name="Bu F."/>
            <person name="Rutten L."/>
            <person name="Van Zeijl A."/>
            <person name="Liu W."/>
            <person name="Santuari L."/>
            <person name="Cao Q."/>
            <person name="Sharma T."/>
            <person name="Shen D."/>
            <person name="Roswanjaya Y."/>
            <person name="Wardhani T."/>
            <person name="Kalhor M.S."/>
            <person name="Jansen J."/>
            <person name="Van den Hoogen J."/>
            <person name="Gungor B."/>
            <person name="Hartog M."/>
            <person name="Hontelez J."/>
            <person name="Verver J."/>
            <person name="Yang W.-C."/>
            <person name="Schijlen E."/>
            <person name="Repin R."/>
            <person name="Schilthuizen M."/>
            <person name="Schranz E."/>
            <person name="Heidstra R."/>
            <person name="Miyata K."/>
            <person name="Fedorova E."/>
            <person name="Kohlen W."/>
            <person name="Bisseling T."/>
            <person name="Smit S."/>
            <person name="Geurts R."/>
        </authorList>
    </citation>
    <scope>NUCLEOTIDE SEQUENCE [LARGE SCALE GENOMIC DNA]</scope>
    <source>
        <strain evidence="3">cv. RG33-2</strain>
    </source>
</reference>
<comment type="caution">
    <text evidence="2">The sequence shown here is derived from an EMBL/GenBank/DDBJ whole genome shotgun (WGS) entry which is preliminary data.</text>
</comment>
<keyword evidence="3" id="KW-1185">Reference proteome</keyword>
<dbReference type="EMBL" id="JXTC01000127">
    <property type="protein sequence ID" value="PON86736.1"/>
    <property type="molecule type" value="Genomic_DNA"/>
</dbReference>
<organism evidence="2 3">
    <name type="scientific">Trema orientale</name>
    <name type="common">Charcoal tree</name>
    <name type="synonym">Celtis orientalis</name>
    <dbReference type="NCBI Taxonomy" id="63057"/>
    <lineage>
        <taxon>Eukaryota</taxon>
        <taxon>Viridiplantae</taxon>
        <taxon>Streptophyta</taxon>
        <taxon>Embryophyta</taxon>
        <taxon>Tracheophyta</taxon>
        <taxon>Spermatophyta</taxon>
        <taxon>Magnoliopsida</taxon>
        <taxon>eudicotyledons</taxon>
        <taxon>Gunneridae</taxon>
        <taxon>Pentapetalae</taxon>
        <taxon>rosids</taxon>
        <taxon>fabids</taxon>
        <taxon>Rosales</taxon>
        <taxon>Cannabaceae</taxon>
        <taxon>Trema</taxon>
    </lineage>
</organism>
<dbReference type="OrthoDB" id="1002461at2759"/>
<dbReference type="Proteomes" id="UP000237000">
    <property type="component" value="Unassembled WGS sequence"/>
</dbReference>
<protein>
    <submittedName>
        <fullName evidence="2">Uncharacterized protein</fullName>
    </submittedName>
</protein>
<gene>
    <name evidence="2" type="ORF">TorRG33x02_174660</name>
</gene>
<feature type="compositionally biased region" description="Basic and acidic residues" evidence="1">
    <location>
        <begin position="36"/>
        <end position="51"/>
    </location>
</feature>
<feature type="non-terminal residue" evidence="2">
    <location>
        <position position="51"/>
    </location>
</feature>
<accession>A0A2P5EMH6</accession>